<dbReference type="EMBL" id="REGN01000748">
    <property type="protein sequence ID" value="RNA39486.1"/>
    <property type="molecule type" value="Genomic_DNA"/>
</dbReference>
<name>A0A3M7SUQ1_BRAPC</name>
<accession>A0A3M7SUQ1</accession>
<dbReference type="AlphaFoldDB" id="A0A3M7SUQ1"/>
<evidence type="ECO:0000256" key="1">
    <source>
        <dbReference type="SAM" id="Phobius"/>
    </source>
</evidence>
<evidence type="ECO:0000313" key="3">
    <source>
        <dbReference type="Proteomes" id="UP000276133"/>
    </source>
</evidence>
<proteinExistence type="predicted"/>
<protein>
    <submittedName>
        <fullName evidence="2">Uncharacterized protein</fullName>
    </submittedName>
</protein>
<keyword evidence="1" id="KW-0812">Transmembrane</keyword>
<keyword evidence="1" id="KW-0472">Membrane</keyword>
<keyword evidence="1" id="KW-1133">Transmembrane helix</keyword>
<comment type="caution">
    <text evidence="2">The sequence shown here is derived from an EMBL/GenBank/DDBJ whole genome shotgun (WGS) entry which is preliminary data.</text>
</comment>
<gene>
    <name evidence="2" type="ORF">BpHYR1_042352</name>
</gene>
<dbReference type="Proteomes" id="UP000276133">
    <property type="component" value="Unassembled WGS sequence"/>
</dbReference>
<evidence type="ECO:0000313" key="2">
    <source>
        <dbReference type="EMBL" id="RNA39486.1"/>
    </source>
</evidence>
<keyword evidence="3" id="KW-1185">Reference proteome</keyword>
<sequence length="155" mass="17814">MYESELFPNLYMRQVFKVNGHVLLNEYFALIYDLGLHISFRSILLLDSLKVIINNFLLLLGGVGKLKVGINQIGRLGRLNGRGRADWRYDFIRTACQNFTLPYAEHLTYALGEFGFYAFVALTLVQWIAWIVYIVALMICNIGINDFSLDLLINI</sequence>
<organism evidence="2 3">
    <name type="scientific">Brachionus plicatilis</name>
    <name type="common">Marine rotifer</name>
    <name type="synonym">Brachionus muelleri</name>
    <dbReference type="NCBI Taxonomy" id="10195"/>
    <lineage>
        <taxon>Eukaryota</taxon>
        <taxon>Metazoa</taxon>
        <taxon>Spiralia</taxon>
        <taxon>Gnathifera</taxon>
        <taxon>Rotifera</taxon>
        <taxon>Eurotatoria</taxon>
        <taxon>Monogononta</taxon>
        <taxon>Pseudotrocha</taxon>
        <taxon>Ploima</taxon>
        <taxon>Brachionidae</taxon>
        <taxon>Brachionus</taxon>
    </lineage>
</organism>
<feature type="transmembrane region" description="Helical" evidence="1">
    <location>
        <begin position="116"/>
        <end position="139"/>
    </location>
</feature>
<reference evidence="2 3" key="1">
    <citation type="journal article" date="2018" name="Sci. Rep.">
        <title>Genomic signatures of local adaptation to the degree of environmental predictability in rotifers.</title>
        <authorList>
            <person name="Franch-Gras L."/>
            <person name="Hahn C."/>
            <person name="Garcia-Roger E.M."/>
            <person name="Carmona M.J."/>
            <person name="Serra M."/>
            <person name="Gomez A."/>
        </authorList>
    </citation>
    <scope>NUCLEOTIDE SEQUENCE [LARGE SCALE GENOMIC DNA]</scope>
    <source>
        <strain evidence="2">HYR1</strain>
    </source>
</reference>